<reference evidence="12" key="1">
    <citation type="submission" date="2020-01" db="EMBL/GenBank/DDBJ databases">
        <title>First Reported Case and Whole Genome of Weissella confusa in an Equid.</title>
        <authorList>
            <person name="Little S.V."/>
            <person name="Lawhon S.D."/>
        </authorList>
    </citation>
    <scope>NUCLEOTIDE SEQUENCE</scope>
    <source>
        <strain evidence="12">718955</strain>
    </source>
</reference>
<evidence type="ECO:0000313" key="13">
    <source>
        <dbReference type="Proteomes" id="UP000719917"/>
    </source>
</evidence>
<proteinExistence type="predicted"/>
<name>A0AAJ2YV51_WEICO</name>
<dbReference type="SMART" id="SM00382">
    <property type="entry name" value="AAA"/>
    <property type="match status" value="1"/>
</dbReference>
<evidence type="ECO:0000256" key="3">
    <source>
        <dbReference type="ARBA" id="ARBA00022475"/>
    </source>
</evidence>
<evidence type="ECO:0000256" key="7">
    <source>
        <dbReference type="ARBA" id="ARBA00022989"/>
    </source>
</evidence>
<dbReference type="Pfam" id="PF00664">
    <property type="entry name" value="ABC_membrane"/>
    <property type="match status" value="1"/>
</dbReference>
<dbReference type="Gene3D" id="3.40.50.300">
    <property type="entry name" value="P-loop containing nucleotide triphosphate hydrolases"/>
    <property type="match status" value="1"/>
</dbReference>
<dbReference type="PROSITE" id="PS00211">
    <property type="entry name" value="ABC_TRANSPORTER_1"/>
    <property type="match status" value="1"/>
</dbReference>
<evidence type="ECO:0000259" key="11">
    <source>
        <dbReference type="PROSITE" id="PS50929"/>
    </source>
</evidence>
<dbReference type="InterPro" id="IPR003439">
    <property type="entry name" value="ABC_transporter-like_ATP-bd"/>
</dbReference>
<dbReference type="GO" id="GO:0005524">
    <property type="term" value="F:ATP binding"/>
    <property type="evidence" value="ECO:0007669"/>
    <property type="project" value="UniProtKB-KW"/>
</dbReference>
<organism evidence="12 13">
    <name type="scientific">Weissella confusa</name>
    <name type="common">Lactobacillus confusus</name>
    <dbReference type="NCBI Taxonomy" id="1583"/>
    <lineage>
        <taxon>Bacteria</taxon>
        <taxon>Bacillati</taxon>
        <taxon>Bacillota</taxon>
        <taxon>Bacilli</taxon>
        <taxon>Lactobacillales</taxon>
        <taxon>Lactobacillaceae</taxon>
        <taxon>Weissella</taxon>
    </lineage>
</organism>
<dbReference type="SUPFAM" id="SSF90123">
    <property type="entry name" value="ABC transporter transmembrane region"/>
    <property type="match status" value="1"/>
</dbReference>
<dbReference type="InterPro" id="IPR003593">
    <property type="entry name" value="AAA+_ATPase"/>
</dbReference>
<feature type="transmembrane region" description="Helical" evidence="9">
    <location>
        <begin position="277"/>
        <end position="300"/>
    </location>
</feature>
<feature type="transmembrane region" description="Helical" evidence="9">
    <location>
        <begin position="125"/>
        <end position="147"/>
    </location>
</feature>
<dbReference type="GO" id="GO:0015421">
    <property type="term" value="F:ABC-type oligopeptide transporter activity"/>
    <property type="evidence" value="ECO:0007669"/>
    <property type="project" value="TreeGrafter"/>
</dbReference>
<keyword evidence="2" id="KW-0813">Transport</keyword>
<feature type="domain" description="ABC transporter" evidence="10">
    <location>
        <begin position="329"/>
        <end position="564"/>
    </location>
</feature>
<dbReference type="Proteomes" id="UP000719917">
    <property type="component" value="Unassembled WGS sequence"/>
</dbReference>
<accession>A0AAJ2YV51</accession>
<dbReference type="PANTHER" id="PTHR43394:SF1">
    <property type="entry name" value="ATP-BINDING CASSETTE SUB-FAMILY B MEMBER 10, MITOCHONDRIAL"/>
    <property type="match status" value="1"/>
</dbReference>
<evidence type="ECO:0000256" key="4">
    <source>
        <dbReference type="ARBA" id="ARBA00022692"/>
    </source>
</evidence>
<evidence type="ECO:0000256" key="8">
    <source>
        <dbReference type="ARBA" id="ARBA00023136"/>
    </source>
</evidence>
<dbReference type="CDD" id="cd18548">
    <property type="entry name" value="ABC_6TM_Tm287_like"/>
    <property type="match status" value="1"/>
</dbReference>
<dbReference type="InterPro" id="IPR017871">
    <property type="entry name" value="ABC_transporter-like_CS"/>
</dbReference>
<dbReference type="InterPro" id="IPR011527">
    <property type="entry name" value="ABC1_TM_dom"/>
</dbReference>
<comment type="subcellular location">
    <subcellularLocation>
        <location evidence="1">Cell membrane</location>
        <topology evidence="1">Multi-pass membrane protein</topology>
    </subcellularLocation>
</comment>
<feature type="domain" description="ABC transmembrane type-1" evidence="11">
    <location>
        <begin position="17"/>
        <end position="297"/>
    </location>
</feature>
<keyword evidence="5" id="KW-0547">Nucleotide-binding</keyword>
<dbReference type="InterPro" id="IPR027417">
    <property type="entry name" value="P-loop_NTPase"/>
</dbReference>
<evidence type="ECO:0000256" key="5">
    <source>
        <dbReference type="ARBA" id="ARBA00022741"/>
    </source>
</evidence>
<dbReference type="EMBL" id="JAAAMQ010000001">
    <property type="protein sequence ID" value="NBA10645.1"/>
    <property type="molecule type" value="Genomic_DNA"/>
</dbReference>
<evidence type="ECO:0000259" key="10">
    <source>
        <dbReference type="PROSITE" id="PS50893"/>
    </source>
</evidence>
<keyword evidence="3" id="KW-1003">Cell membrane</keyword>
<comment type="caution">
    <text evidence="12">The sequence shown here is derived from an EMBL/GenBank/DDBJ whole genome shotgun (WGS) entry which is preliminary data.</text>
</comment>
<gene>
    <name evidence="12" type="ORF">GTU77_00165</name>
</gene>
<evidence type="ECO:0000256" key="2">
    <source>
        <dbReference type="ARBA" id="ARBA00022448"/>
    </source>
</evidence>
<dbReference type="Pfam" id="PF00005">
    <property type="entry name" value="ABC_tran"/>
    <property type="match status" value="1"/>
</dbReference>
<keyword evidence="6 12" id="KW-0067">ATP-binding</keyword>
<evidence type="ECO:0000313" key="12">
    <source>
        <dbReference type="EMBL" id="NBA10645.1"/>
    </source>
</evidence>
<dbReference type="PROSITE" id="PS50893">
    <property type="entry name" value="ABC_TRANSPORTER_2"/>
    <property type="match status" value="1"/>
</dbReference>
<dbReference type="GO" id="GO:0005886">
    <property type="term" value="C:plasma membrane"/>
    <property type="evidence" value="ECO:0007669"/>
    <property type="project" value="UniProtKB-SubCell"/>
</dbReference>
<dbReference type="Gene3D" id="1.20.1560.10">
    <property type="entry name" value="ABC transporter type 1, transmembrane domain"/>
    <property type="match status" value="1"/>
</dbReference>
<keyword evidence="8 9" id="KW-0472">Membrane</keyword>
<dbReference type="PANTHER" id="PTHR43394">
    <property type="entry name" value="ATP-DEPENDENT PERMEASE MDL1, MITOCHONDRIAL"/>
    <property type="match status" value="1"/>
</dbReference>
<dbReference type="SUPFAM" id="SSF52540">
    <property type="entry name" value="P-loop containing nucleoside triphosphate hydrolases"/>
    <property type="match status" value="1"/>
</dbReference>
<dbReference type="RefSeq" id="WP_161690107.1">
    <property type="nucleotide sequence ID" value="NZ_JAAAMQ010000001.1"/>
</dbReference>
<feature type="transmembrane region" description="Helical" evidence="9">
    <location>
        <begin position="233"/>
        <end position="257"/>
    </location>
</feature>
<evidence type="ECO:0000256" key="6">
    <source>
        <dbReference type="ARBA" id="ARBA00022840"/>
    </source>
</evidence>
<keyword evidence="7 9" id="KW-1133">Transmembrane helix</keyword>
<dbReference type="InterPro" id="IPR039421">
    <property type="entry name" value="Type_1_exporter"/>
</dbReference>
<dbReference type="GO" id="GO:0016887">
    <property type="term" value="F:ATP hydrolysis activity"/>
    <property type="evidence" value="ECO:0007669"/>
    <property type="project" value="InterPro"/>
</dbReference>
<evidence type="ECO:0000256" key="9">
    <source>
        <dbReference type="SAM" id="Phobius"/>
    </source>
</evidence>
<protein>
    <submittedName>
        <fullName evidence="12">ATP-binding cassette domain-containing protein</fullName>
    </submittedName>
</protein>
<dbReference type="PROSITE" id="PS50929">
    <property type="entry name" value="ABC_TM1F"/>
    <property type="match status" value="1"/>
</dbReference>
<feature type="transmembrane region" description="Helical" evidence="9">
    <location>
        <begin position="12"/>
        <end position="31"/>
    </location>
</feature>
<sequence>MRLLKPYFKGYKLDLTIAVLTVTIMAISMLLQPTLLTNIVQAISDDNMDKVNQIGLKLLVIAGIGLIAGIINTIFAARASQGIASDVREAAYRKIQTFSFGNIEQYSVGNLVVRLTNDITQIQSILMMGLQPLLRMPILFVGGFILAVHSIPALWWIIVVMVILVGAVSAVVMGNMGKRFGMIQGLIDRVNAKAKENLQGVRVVKSFNQEDNEQKRFNEVSDELNGVNLQIGYLFSIIVPAFMFIGQGLMVVAIYFVGNMVGSEPKMLAQITGFTNYLMIIMQSIIIGGMMMTFAARGFVSMGRIQEIMNTEPELQYKDVPEQDLSGAVEFDDVSFTYPGDDRPTLKHISFAVQPGEMIGIVGATGSGKSTMAQLIPRLFDPTEGTVKVGGVDLKDTNESSLRKTVSFVLQRATLFSGKISDNLRQGKADAEEADMKRAAQIAQAAEFVERYEDTYEHVVEERSSNISGGQKQRLSIARGVIGDPKILILDDSTSALDAKSEKLVKEALDHDLQDTTTFIIAEKISSVINADRILVLEDGELVAEGAHKDLVETSPIYQEIYKTQKAQEA</sequence>
<dbReference type="FunFam" id="3.40.50.300:FF:000221">
    <property type="entry name" value="Multidrug ABC transporter ATP-binding protein"/>
    <property type="match status" value="1"/>
</dbReference>
<feature type="transmembrane region" description="Helical" evidence="9">
    <location>
        <begin position="153"/>
        <end position="173"/>
    </location>
</feature>
<feature type="transmembrane region" description="Helical" evidence="9">
    <location>
        <begin position="54"/>
        <end position="75"/>
    </location>
</feature>
<evidence type="ECO:0000256" key="1">
    <source>
        <dbReference type="ARBA" id="ARBA00004651"/>
    </source>
</evidence>
<dbReference type="InterPro" id="IPR036640">
    <property type="entry name" value="ABC1_TM_sf"/>
</dbReference>
<keyword evidence="4 9" id="KW-0812">Transmembrane</keyword>
<dbReference type="AlphaFoldDB" id="A0AAJ2YV51"/>